<reference evidence="3 4" key="2">
    <citation type="submission" date="2020-02" db="EMBL/GenBank/DDBJ databases">
        <title>Whole genome sequence of Haloferax alexandrinus pws1.</title>
        <authorList>
            <person name="Verma D.K."/>
            <person name="Gopal K."/>
            <person name="Prasad E.S."/>
        </authorList>
    </citation>
    <scope>NUCLEOTIDE SEQUENCE [LARGE SCALE GENOMIC DNA]</scope>
    <source>
        <strain evidence="3">Wsp1</strain>
        <strain evidence="4">wsp1</strain>
    </source>
</reference>
<keyword evidence="1" id="KW-0812">Transmembrane</keyword>
<dbReference type="EMBL" id="CP048738">
    <property type="protein sequence ID" value="QIB79478.1"/>
    <property type="molecule type" value="Genomic_DNA"/>
</dbReference>
<feature type="transmembrane region" description="Helical" evidence="1">
    <location>
        <begin position="21"/>
        <end position="42"/>
    </location>
</feature>
<reference evidence="2" key="1">
    <citation type="submission" date="2019-12" db="EMBL/GenBank/DDBJ databases">
        <title>Haloferax alexandrinus strain pws11.</title>
        <authorList>
            <person name="Verma D.K."/>
            <person name="Gopal K."/>
            <person name="Prasad E.S."/>
        </authorList>
    </citation>
    <scope>NUCLEOTIDE SEQUENCE</scope>
    <source>
        <strain evidence="2">Pws11</strain>
    </source>
</reference>
<dbReference type="AlphaFoldDB" id="A0A6C0V2I6"/>
<dbReference type="EMBL" id="WOWC01000001">
    <property type="protein sequence ID" value="NLV04080.1"/>
    <property type="molecule type" value="Genomic_DNA"/>
</dbReference>
<feature type="transmembrane region" description="Helical" evidence="1">
    <location>
        <begin position="48"/>
        <end position="70"/>
    </location>
</feature>
<evidence type="ECO:0000313" key="3">
    <source>
        <dbReference type="EMBL" id="QIB79478.1"/>
    </source>
</evidence>
<dbReference type="KEGG" id="hale:G3A49_15740"/>
<keyword evidence="1" id="KW-1133">Transmembrane helix</keyword>
<dbReference type="RefSeq" id="WP_004062485.1">
    <property type="nucleotide sequence ID" value="NZ_CP048738.1"/>
</dbReference>
<dbReference type="Proteomes" id="UP000619835">
    <property type="component" value="Unassembled WGS sequence"/>
</dbReference>
<keyword evidence="1" id="KW-0472">Membrane</keyword>
<dbReference type="GeneID" id="44084891"/>
<accession>A0A6C0V2I6</accession>
<protein>
    <submittedName>
        <fullName evidence="3">Uncharacterized protein</fullName>
    </submittedName>
</protein>
<evidence type="ECO:0000256" key="1">
    <source>
        <dbReference type="SAM" id="Phobius"/>
    </source>
</evidence>
<proteinExistence type="predicted"/>
<organism evidence="3 4">
    <name type="scientific">Haloferax volcanii</name>
    <name type="common">Halobacterium volcanii</name>
    <dbReference type="NCBI Taxonomy" id="2246"/>
    <lineage>
        <taxon>Archaea</taxon>
        <taxon>Methanobacteriati</taxon>
        <taxon>Methanobacteriota</taxon>
        <taxon>Stenosarchaea group</taxon>
        <taxon>Halobacteria</taxon>
        <taxon>Halobacteriales</taxon>
        <taxon>Haloferacaceae</taxon>
        <taxon>Haloferax</taxon>
    </lineage>
</organism>
<name>A0A6C0V2I6_HALVO</name>
<evidence type="ECO:0000313" key="2">
    <source>
        <dbReference type="EMBL" id="NLV04080.1"/>
    </source>
</evidence>
<gene>
    <name evidence="3" type="ORF">G3A49_15740</name>
    <name evidence="2" type="ORF">GOC85_16080</name>
</gene>
<sequence>MSLGTLRDGISLNEDLDEKQLAAHVFIMVNLLCNGLMTAPVALDVPGVLTRVGVYFALGFNGMVLIVLFAREVPR</sequence>
<dbReference type="Proteomes" id="UP000465667">
    <property type="component" value="Chromosome"/>
</dbReference>
<evidence type="ECO:0000313" key="4">
    <source>
        <dbReference type="Proteomes" id="UP000465667"/>
    </source>
</evidence>